<comment type="similarity">
    <text evidence="7">Belongs to the protein kinase superfamily. CMGC Ser/Thr protein kinase family.</text>
</comment>
<reference evidence="10 11" key="1">
    <citation type="journal article" date="2006" name="Nature">
        <title>Global trends of whole-genome duplications revealed by the ciliate Paramecium tetraurelia.</title>
        <authorList>
            <consortium name="Genoscope"/>
            <person name="Aury J.-M."/>
            <person name="Jaillon O."/>
            <person name="Duret L."/>
            <person name="Noel B."/>
            <person name="Jubin C."/>
            <person name="Porcel B.M."/>
            <person name="Segurens B."/>
            <person name="Daubin V."/>
            <person name="Anthouard V."/>
            <person name="Aiach N."/>
            <person name="Arnaiz O."/>
            <person name="Billaut A."/>
            <person name="Beisson J."/>
            <person name="Blanc I."/>
            <person name="Bouhouche K."/>
            <person name="Camara F."/>
            <person name="Duharcourt S."/>
            <person name="Guigo R."/>
            <person name="Gogendeau D."/>
            <person name="Katinka M."/>
            <person name="Keller A.-M."/>
            <person name="Kissmehl R."/>
            <person name="Klotz C."/>
            <person name="Koll F."/>
            <person name="Le Moue A."/>
            <person name="Lepere C."/>
            <person name="Malinsky S."/>
            <person name="Nowacki M."/>
            <person name="Nowak J.K."/>
            <person name="Plattner H."/>
            <person name="Poulain J."/>
            <person name="Ruiz F."/>
            <person name="Serrano V."/>
            <person name="Zagulski M."/>
            <person name="Dessen P."/>
            <person name="Betermier M."/>
            <person name="Weissenbach J."/>
            <person name="Scarpelli C."/>
            <person name="Schachter V."/>
            <person name="Sperling L."/>
            <person name="Meyer E."/>
            <person name="Cohen J."/>
            <person name="Wincker P."/>
        </authorList>
    </citation>
    <scope>NUCLEOTIDE SEQUENCE [LARGE SCALE GENOMIC DNA]</scope>
    <source>
        <strain evidence="10 11">Stock d4-2</strain>
    </source>
</reference>
<protein>
    <recommendedName>
        <fullName evidence="1">non-specific serine/threonine protein kinase</fullName>
        <ecNumber evidence="1">2.7.11.1</ecNumber>
    </recommendedName>
</protein>
<dbReference type="Proteomes" id="UP000000600">
    <property type="component" value="Unassembled WGS sequence"/>
</dbReference>
<dbReference type="SUPFAM" id="SSF56112">
    <property type="entry name" value="Protein kinase-like (PK-like)"/>
    <property type="match status" value="1"/>
</dbReference>
<keyword evidence="11" id="KW-1185">Reference proteome</keyword>
<keyword evidence="5" id="KW-0418">Kinase</keyword>
<evidence type="ECO:0000256" key="5">
    <source>
        <dbReference type="ARBA" id="ARBA00022777"/>
    </source>
</evidence>
<evidence type="ECO:0000259" key="9">
    <source>
        <dbReference type="PROSITE" id="PS50011"/>
    </source>
</evidence>
<dbReference type="HOGENOM" id="CLU_000288_5_5_1"/>
<dbReference type="KEGG" id="ptm:GSPATT00035101001"/>
<keyword evidence="6" id="KW-0067">ATP-binding</keyword>
<dbReference type="PANTHER" id="PTHR24058:SF103">
    <property type="entry name" value="SERINE_THREONINE-PROTEIN KINASE PRP4 HOMOLOG"/>
    <property type="match status" value="1"/>
</dbReference>
<feature type="compositionally biased region" description="Basic and acidic residues" evidence="8">
    <location>
        <begin position="67"/>
        <end position="78"/>
    </location>
</feature>
<dbReference type="GeneID" id="5018803"/>
<gene>
    <name evidence="10" type="ORF">GSPATT00035101001</name>
</gene>
<dbReference type="EMBL" id="CT868040">
    <property type="protein sequence ID" value="CAK65621.1"/>
    <property type="molecule type" value="Genomic_DNA"/>
</dbReference>
<feature type="compositionally biased region" description="Basic and acidic residues" evidence="8">
    <location>
        <begin position="19"/>
        <end position="32"/>
    </location>
</feature>
<dbReference type="PROSITE" id="PS50011">
    <property type="entry name" value="PROTEIN_KINASE_DOM"/>
    <property type="match status" value="1"/>
</dbReference>
<dbReference type="FunFam" id="1.10.510.10:FF:000078">
    <property type="entry name" value="Serine/threonine-protein kinase PRP4 homolog"/>
    <property type="match status" value="1"/>
</dbReference>
<dbReference type="Gene3D" id="3.30.200.20">
    <property type="entry name" value="Phosphorylase Kinase, domain 1"/>
    <property type="match status" value="1"/>
</dbReference>
<keyword evidence="4" id="KW-0547">Nucleotide-binding</keyword>
<dbReference type="InterPro" id="IPR050494">
    <property type="entry name" value="Ser_Thr_dual-spec_kinase"/>
</dbReference>
<dbReference type="PANTHER" id="PTHR24058">
    <property type="entry name" value="DUAL SPECIFICITY PROTEIN KINASE"/>
    <property type="match status" value="1"/>
</dbReference>
<dbReference type="Gene3D" id="1.10.510.10">
    <property type="entry name" value="Transferase(Phosphotransferase) domain 1"/>
    <property type="match status" value="1"/>
</dbReference>
<keyword evidence="3" id="KW-0808">Transferase</keyword>
<evidence type="ECO:0000313" key="10">
    <source>
        <dbReference type="EMBL" id="CAK65621.1"/>
    </source>
</evidence>
<accession>A0C4A4</accession>
<dbReference type="GO" id="GO:0005524">
    <property type="term" value="F:ATP binding"/>
    <property type="evidence" value="ECO:0007669"/>
    <property type="project" value="UniProtKB-KW"/>
</dbReference>
<proteinExistence type="inferred from homology"/>
<dbReference type="Pfam" id="PF00069">
    <property type="entry name" value="Pkinase"/>
    <property type="match status" value="1"/>
</dbReference>
<evidence type="ECO:0000256" key="2">
    <source>
        <dbReference type="ARBA" id="ARBA00022527"/>
    </source>
</evidence>
<dbReference type="InterPro" id="IPR000719">
    <property type="entry name" value="Prot_kinase_dom"/>
</dbReference>
<dbReference type="GO" id="GO:0045292">
    <property type="term" value="P:mRNA cis splicing, via spliceosome"/>
    <property type="evidence" value="ECO:0007669"/>
    <property type="project" value="InterPro"/>
</dbReference>
<evidence type="ECO:0000256" key="7">
    <source>
        <dbReference type="ARBA" id="ARBA00023596"/>
    </source>
</evidence>
<evidence type="ECO:0000256" key="3">
    <source>
        <dbReference type="ARBA" id="ARBA00022679"/>
    </source>
</evidence>
<dbReference type="InterPro" id="IPR008271">
    <property type="entry name" value="Ser/Thr_kinase_AS"/>
</dbReference>
<feature type="compositionally biased region" description="Basic residues" evidence="8">
    <location>
        <begin position="57"/>
        <end position="66"/>
    </location>
</feature>
<dbReference type="RefSeq" id="XP_001433018.1">
    <property type="nucleotide sequence ID" value="XM_001432981.2"/>
</dbReference>
<dbReference type="SMART" id="SM00220">
    <property type="entry name" value="S_TKc"/>
    <property type="match status" value="1"/>
</dbReference>
<name>A0C4A4_PARTE</name>
<dbReference type="CDD" id="cd14135">
    <property type="entry name" value="STKc_PRP4"/>
    <property type="match status" value="1"/>
</dbReference>
<dbReference type="PROSITE" id="PS00108">
    <property type="entry name" value="PROTEIN_KINASE_ST"/>
    <property type="match status" value="1"/>
</dbReference>
<keyword evidence="2" id="KW-0723">Serine/threonine-protein kinase</keyword>
<feature type="compositionally biased region" description="Basic residues" evidence="8">
    <location>
        <begin position="33"/>
        <end position="49"/>
    </location>
</feature>
<dbReference type="FunCoup" id="A0C4A4">
    <property type="interactions" value="121"/>
</dbReference>
<dbReference type="InParanoid" id="A0C4A4"/>
<evidence type="ECO:0000256" key="1">
    <source>
        <dbReference type="ARBA" id="ARBA00012513"/>
    </source>
</evidence>
<dbReference type="InterPro" id="IPR044092">
    <property type="entry name" value="STKc_PRP4"/>
</dbReference>
<organism evidence="10 11">
    <name type="scientific">Paramecium tetraurelia</name>
    <dbReference type="NCBI Taxonomy" id="5888"/>
    <lineage>
        <taxon>Eukaryota</taxon>
        <taxon>Sar</taxon>
        <taxon>Alveolata</taxon>
        <taxon>Ciliophora</taxon>
        <taxon>Intramacronucleata</taxon>
        <taxon>Oligohymenophorea</taxon>
        <taxon>Peniculida</taxon>
        <taxon>Parameciidae</taxon>
        <taxon>Paramecium</taxon>
    </lineage>
</organism>
<dbReference type="AlphaFoldDB" id="A0C4A4"/>
<dbReference type="OMA" id="EHRKHLC"/>
<dbReference type="OrthoDB" id="3967at2759"/>
<evidence type="ECO:0000256" key="8">
    <source>
        <dbReference type="SAM" id="MobiDB-lite"/>
    </source>
</evidence>
<dbReference type="STRING" id="5888.A0C4A4"/>
<feature type="domain" description="Protein kinase" evidence="9">
    <location>
        <begin position="259"/>
        <end position="574"/>
    </location>
</feature>
<evidence type="ECO:0000256" key="6">
    <source>
        <dbReference type="ARBA" id="ARBA00022840"/>
    </source>
</evidence>
<feature type="compositionally biased region" description="Basic and acidic residues" evidence="8">
    <location>
        <begin position="86"/>
        <end position="97"/>
    </location>
</feature>
<dbReference type="InterPro" id="IPR011009">
    <property type="entry name" value="Kinase-like_dom_sf"/>
</dbReference>
<sequence length="586" mass="69059">MEDGEIPNEEGQKNGIVEEGERTPEWDQERSVSKHKKAKIKKQKKRSRSKEKERDKKNKKKHKKESNRKEKKEDRRTTDQQYKSKQHQEEQKQEQSIRVEMQQQAAALIQEDEEENIQDLDIEDEEAVFLRRRQIREELFKNLEQNIQASPEKDNDEGFTFDQPQQQIDENKQSYFRMLDQQRNCNIQFDYLVNNQQEQQQETTEQVQKKIVLDMFDELDDELENDDLNMMVRHNANASYEADDDKYYRITIGEMIKDYKIINKCGKGVFGNVCKAIKDGQEYAIKFIRAEDIYIRSGERERQILKQLNEADPNNKKHILRLIESFEHRKHLCLVFESLDLNLRDALKVYTKGQGLDLSAIRSYAMQLFVALAHLRRHKIIHADIKPDNILISSDTKLLKLCDFGTAFTVDEVTVVEYLVSRYYRAPEIIIGYPYDTNIDVWATACTLFELFTGQFLFSGDNNNDMLKLHLQTMGKFSMKMLRRSALTSKYFDQHLNFKSREIDPITKQVILKPVLLGEKPTRTIGTLLKVKEQNLNAEDQKMLLQFKDLLQKCLQLDPKNRITPEEALYHPFINIAMANTQTKKV</sequence>
<dbReference type="GO" id="GO:0004674">
    <property type="term" value="F:protein serine/threonine kinase activity"/>
    <property type="evidence" value="ECO:0000318"/>
    <property type="project" value="GO_Central"/>
</dbReference>
<dbReference type="EC" id="2.7.11.1" evidence="1"/>
<feature type="region of interest" description="Disordered" evidence="8">
    <location>
        <begin position="1"/>
        <end position="105"/>
    </location>
</feature>
<dbReference type="eggNOG" id="KOG0670">
    <property type="taxonomic scope" value="Eukaryota"/>
</dbReference>
<evidence type="ECO:0000313" key="11">
    <source>
        <dbReference type="Proteomes" id="UP000000600"/>
    </source>
</evidence>
<evidence type="ECO:0000256" key="4">
    <source>
        <dbReference type="ARBA" id="ARBA00022741"/>
    </source>
</evidence>